<name>A0A1W2TF13_ROSNE</name>
<dbReference type="OrthoDB" id="4161196at2759"/>
<dbReference type="Pfam" id="PF06985">
    <property type="entry name" value="HET"/>
    <property type="match status" value="1"/>
</dbReference>
<protein>
    <submittedName>
        <fullName evidence="2">Putative transcription factor C2H2</fullName>
    </submittedName>
</protein>
<accession>A0A1W2TF13</accession>
<evidence type="ECO:0000259" key="1">
    <source>
        <dbReference type="Pfam" id="PF06985"/>
    </source>
</evidence>
<proteinExistence type="predicted"/>
<evidence type="ECO:0000313" key="2">
    <source>
        <dbReference type="EMBL" id="GAP86635.1"/>
    </source>
</evidence>
<evidence type="ECO:0000313" key="3">
    <source>
        <dbReference type="Proteomes" id="UP000054516"/>
    </source>
</evidence>
<reference evidence="2" key="1">
    <citation type="submission" date="2016-03" db="EMBL/GenBank/DDBJ databases">
        <title>Draft genome sequence of Rosellinia necatrix.</title>
        <authorList>
            <person name="Kanematsu S."/>
        </authorList>
    </citation>
    <scope>NUCLEOTIDE SEQUENCE [LARGE SCALE GENOMIC DNA]</scope>
    <source>
        <strain evidence="2">W97</strain>
    </source>
</reference>
<sequence length="734" mass="83682">MLCEHCEAFDIQDFSPHGKSFQESKHGQTRDILSLKRGQDAGCAFCNLLMEHVREGLAMAESVKGKELELSIHVEANSLGGDGTQKSLQDGLRINRFFVSIRPRYVPYDVAAWHGKWPIHIERDLCVISDPASPARKAEDVVGQWLGHDLSSDHHFETISRWLHSCLTHSQCNQTLSQKRIWNIWEVPLPLRCVELLSHGKGIRLRETDGQRGAYITLSHRWTADTGRCGTTASNYNARLEGKEFPWLSQVFRDALKVTERMGVRYIWIDTLCIIQDGDGGKDWRQEAPKMSQYYQYSLLTISAAVSSPAMGIFNAKIPDKIPQKLVRLPYRDSECCQKGHFYVYERGVGLFAQYEMALQASQFPNRGWIFQEWLLSRRVIYYTDYGLFFECQAHSSKNDSQELAQPITSSQYSPKEINLHPELRWAHIDNTNSNLKVRIGLGKTPPEELWYRLIESYSFRDLTRPEEDRLIALSGIKDAFEEILQQTPGTHWSSEYIAGVWISDVHYSLLWHKEQDSLNDSKVKNLPSWSWAALIAKVRWPRRGQVIPACEISLAGQPEDYEAVSSSPQRISLNLESITSPPGPIIVPHSLQVHGKLIPVLLRQGISQSDELQPVMYITDFEETFNCENIRQVCSISNPYLVGGWGSLEALEVQERLQRSQGATVFALHVSTRKVHKSAIRLGSLWGSYDIFEVLYLDCVGEGKYCRVGVGRIYEQALLDDFSKVNKISFELV</sequence>
<dbReference type="AlphaFoldDB" id="A0A1W2TF13"/>
<organism evidence="2">
    <name type="scientific">Rosellinia necatrix</name>
    <name type="common">White root-rot fungus</name>
    <dbReference type="NCBI Taxonomy" id="77044"/>
    <lineage>
        <taxon>Eukaryota</taxon>
        <taxon>Fungi</taxon>
        <taxon>Dikarya</taxon>
        <taxon>Ascomycota</taxon>
        <taxon>Pezizomycotina</taxon>
        <taxon>Sordariomycetes</taxon>
        <taxon>Xylariomycetidae</taxon>
        <taxon>Xylariales</taxon>
        <taxon>Xylariaceae</taxon>
        <taxon>Rosellinia</taxon>
    </lineage>
</organism>
<dbReference type="EMBL" id="DF977465">
    <property type="protein sequence ID" value="GAP86635.1"/>
    <property type="molecule type" value="Genomic_DNA"/>
</dbReference>
<dbReference type="Proteomes" id="UP000054516">
    <property type="component" value="Unassembled WGS sequence"/>
</dbReference>
<dbReference type="PANTHER" id="PTHR33112">
    <property type="entry name" value="DOMAIN PROTEIN, PUTATIVE-RELATED"/>
    <property type="match status" value="1"/>
</dbReference>
<dbReference type="InterPro" id="IPR010730">
    <property type="entry name" value="HET"/>
</dbReference>
<dbReference type="OMA" id="GLFFECQ"/>
<dbReference type="PANTHER" id="PTHR33112:SF10">
    <property type="entry name" value="TOL"/>
    <property type="match status" value="1"/>
</dbReference>
<gene>
    <name evidence="2" type="ORF">SAMD00023353_2001050</name>
</gene>
<feature type="domain" description="Heterokaryon incompatibility" evidence="1">
    <location>
        <begin position="215"/>
        <end position="373"/>
    </location>
</feature>
<keyword evidence="3" id="KW-1185">Reference proteome</keyword>